<dbReference type="Pfam" id="PF04087">
    <property type="entry name" value="DUF389"/>
    <property type="match status" value="1"/>
</dbReference>
<gene>
    <name evidence="3" type="primary">Dper\GL16364</name>
    <name evidence="3" type="ORF">Dper_GL16364</name>
</gene>
<dbReference type="PhylomeDB" id="B4GQN9"/>
<keyword evidence="2" id="KW-0472">Membrane</keyword>
<proteinExistence type="predicted"/>
<accession>B4GQN9</accession>
<evidence type="ECO:0000256" key="1">
    <source>
        <dbReference type="SAM" id="MobiDB-lite"/>
    </source>
</evidence>
<name>B4GQN9_DROPE</name>
<reference evidence="3 4" key="1">
    <citation type="journal article" date="2007" name="Nature">
        <title>Evolution of genes and genomes on the Drosophila phylogeny.</title>
        <authorList>
            <consortium name="Drosophila 12 Genomes Consortium"/>
            <person name="Clark A.G."/>
            <person name="Eisen M.B."/>
            <person name="Smith D.R."/>
            <person name="Bergman C.M."/>
            <person name="Oliver B."/>
            <person name="Markow T.A."/>
            <person name="Kaufman T.C."/>
            <person name="Kellis M."/>
            <person name="Gelbart W."/>
            <person name="Iyer V.N."/>
            <person name="Pollard D.A."/>
            <person name="Sackton T.B."/>
            <person name="Larracuente A.M."/>
            <person name="Singh N.D."/>
            <person name="Abad J.P."/>
            <person name="Abt D.N."/>
            <person name="Adryan B."/>
            <person name="Aguade M."/>
            <person name="Akashi H."/>
            <person name="Anderson W.W."/>
            <person name="Aquadro C.F."/>
            <person name="Ardell D.H."/>
            <person name="Arguello R."/>
            <person name="Artieri C.G."/>
            <person name="Barbash D.A."/>
            <person name="Barker D."/>
            <person name="Barsanti P."/>
            <person name="Batterham P."/>
            <person name="Batzoglou S."/>
            <person name="Begun D."/>
            <person name="Bhutkar A."/>
            <person name="Blanco E."/>
            <person name="Bosak S.A."/>
            <person name="Bradley R.K."/>
            <person name="Brand A.D."/>
            <person name="Brent M.R."/>
            <person name="Brooks A.N."/>
            <person name="Brown R.H."/>
            <person name="Butlin R.K."/>
            <person name="Caggese C."/>
            <person name="Calvi B.R."/>
            <person name="Bernardo de Carvalho A."/>
            <person name="Caspi A."/>
            <person name="Castrezana S."/>
            <person name="Celniker S.E."/>
            <person name="Chang J.L."/>
            <person name="Chapple C."/>
            <person name="Chatterji S."/>
            <person name="Chinwalla A."/>
            <person name="Civetta A."/>
            <person name="Clifton S.W."/>
            <person name="Comeron J.M."/>
            <person name="Costello J.C."/>
            <person name="Coyne J.A."/>
            <person name="Daub J."/>
            <person name="David R.G."/>
            <person name="Delcher A.L."/>
            <person name="Delehaunty K."/>
            <person name="Do C.B."/>
            <person name="Ebling H."/>
            <person name="Edwards K."/>
            <person name="Eickbush T."/>
            <person name="Evans J.D."/>
            <person name="Filipski A."/>
            <person name="Findeiss S."/>
            <person name="Freyhult E."/>
            <person name="Fulton L."/>
            <person name="Fulton R."/>
            <person name="Garcia A.C."/>
            <person name="Gardiner A."/>
            <person name="Garfield D.A."/>
            <person name="Garvin B.E."/>
            <person name="Gibson G."/>
            <person name="Gilbert D."/>
            <person name="Gnerre S."/>
            <person name="Godfrey J."/>
            <person name="Good R."/>
            <person name="Gotea V."/>
            <person name="Gravely B."/>
            <person name="Greenberg A.J."/>
            <person name="Griffiths-Jones S."/>
            <person name="Gross S."/>
            <person name="Guigo R."/>
            <person name="Gustafson E.A."/>
            <person name="Haerty W."/>
            <person name="Hahn M.W."/>
            <person name="Halligan D.L."/>
            <person name="Halpern A.L."/>
            <person name="Halter G.M."/>
            <person name="Han M.V."/>
            <person name="Heger A."/>
            <person name="Hillier L."/>
            <person name="Hinrichs A.S."/>
            <person name="Holmes I."/>
            <person name="Hoskins R.A."/>
            <person name="Hubisz M.J."/>
            <person name="Hultmark D."/>
            <person name="Huntley M.A."/>
            <person name="Jaffe D.B."/>
            <person name="Jagadeeshan S."/>
            <person name="Jeck W.R."/>
            <person name="Johnson J."/>
            <person name="Jones C.D."/>
            <person name="Jordan W.C."/>
            <person name="Karpen G.H."/>
            <person name="Kataoka E."/>
            <person name="Keightley P.D."/>
            <person name="Kheradpour P."/>
            <person name="Kirkness E.F."/>
            <person name="Koerich L.B."/>
            <person name="Kristiansen K."/>
            <person name="Kudrna D."/>
            <person name="Kulathinal R.J."/>
            <person name="Kumar S."/>
            <person name="Kwok R."/>
            <person name="Lander E."/>
            <person name="Langley C.H."/>
            <person name="Lapoint R."/>
            <person name="Lazzaro B.P."/>
            <person name="Lee S.J."/>
            <person name="Levesque L."/>
            <person name="Li R."/>
            <person name="Lin C.F."/>
            <person name="Lin M.F."/>
            <person name="Lindblad-Toh K."/>
            <person name="Llopart A."/>
            <person name="Long M."/>
            <person name="Low L."/>
            <person name="Lozovsky E."/>
            <person name="Lu J."/>
            <person name="Luo M."/>
            <person name="Machado C.A."/>
            <person name="Makalowski W."/>
            <person name="Marzo M."/>
            <person name="Matsuda M."/>
            <person name="Matzkin L."/>
            <person name="McAllister B."/>
            <person name="McBride C.S."/>
            <person name="McKernan B."/>
            <person name="McKernan K."/>
            <person name="Mendez-Lago M."/>
            <person name="Minx P."/>
            <person name="Mollenhauer M.U."/>
            <person name="Montooth K."/>
            <person name="Mount S.M."/>
            <person name="Mu X."/>
            <person name="Myers E."/>
            <person name="Negre B."/>
            <person name="Newfeld S."/>
            <person name="Nielsen R."/>
            <person name="Noor M.A."/>
            <person name="O'Grady P."/>
            <person name="Pachter L."/>
            <person name="Papaceit M."/>
            <person name="Parisi M.J."/>
            <person name="Parisi M."/>
            <person name="Parts L."/>
            <person name="Pedersen J.S."/>
            <person name="Pesole G."/>
            <person name="Phillippy A.M."/>
            <person name="Ponting C.P."/>
            <person name="Pop M."/>
            <person name="Porcelli D."/>
            <person name="Powell J.R."/>
            <person name="Prohaska S."/>
            <person name="Pruitt K."/>
            <person name="Puig M."/>
            <person name="Quesneville H."/>
            <person name="Ram K.R."/>
            <person name="Rand D."/>
            <person name="Rasmussen M.D."/>
            <person name="Reed L.K."/>
            <person name="Reenan R."/>
            <person name="Reily A."/>
            <person name="Remington K.A."/>
            <person name="Rieger T.T."/>
            <person name="Ritchie M.G."/>
            <person name="Robin C."/>
            <person name="Rogers Y.H."/>
            <person name="Rohde C."/>
            <person name="Rozas J."/>
            <person name="Rubenfield M.J."/>
            <person name="Ruiz A."/>
            <person name="Russo S."/>
            <person name="Salzberg S.L."/>
            <person name="Sanchez-Gracia A."/>
            <person name="Saranga D.J."/>
            <person name="Sato H."/>
            <person name="Schaeffer S.W."/>
            <person name="Schatz M.C."/>
            <person name="Schlenke T."/>
            <person name="Schwartz R."/>
            <person name="Segarra C."/>
            <person name="Singh R.S."/>
            <person name="Sirot L."/>
            <person name="Sirota M."/>
            <person name="Sisneros N.B."/>
            <person name="Smith C.D."/>
            <person name="Smith T.F."/>
            <person name="Spieth J."/>
            <person name="Stage D.E."/>
            <person name="Stark A."/>
            <person name="Stephan W."/>
            <person name="Strausberg R.L."/>
            <person name="Strempel S."/>
            <person name="Sturgill D."/>
            <person name="Sutton G."/>
            <person name="Sutton G.G."/>
            <person name="Tao W."/>
            <person name="Teichmann S."/>
            <person name="Tobari Y.N."/>
            <person name="Tomimura Y."/>
            <person name="Tsolas J.M."/>
            <person name="Valente V.L."/>
            <person name="Venter E."/>
            <person name="Venter J.C."/>
            <person name="Vicario S."/>
            <person name="Vieira F.G."/>
            <person name="Vilella A.J."/>
            <person name="Villasante A."/>
            <person name="Walenz B."/>
            <person name="Wang J."/>
            <person name="Wasserman M."/>
            <person name="Watts T."/>
            <person name="Wilson D."/>
            <person name="Wilson R.K."/>
            <person name="Wing R.A."/>
            <person name="Wolfner M.F."/>
            <person name="Wong A."/>
            <person name="Wong G.K."/>
            <person name="Wu C.I."/>
            <person name="Wu G."/>
            <person name="Yamamoto D."/>
            <person name="Yang H.P."/>
            <person name="Yang S.P."/>
            <person name="Yorke J.A."/>
            <person name="Yoshida K."/>
            <person name="Zdobnov E."/>
            <person name="Zhang P."/>
            <person name="Zhang Y."/>
            <person name="Zimin A.V."/>
            <person name="Baldwin J."/>
            <person name="Abdouelleil A."/>
            <person name="Abdulkadir J."/>
            <person name="Abebe A."/>
            <person name="Abera B."/>
            <person name="Abreu J."/>
            <person name="Acer S.C."/>
            <person name="Aftuck L."/>
            <person name="Alexander A."/>
            <person name="An P."/>
            <person name="Anderson E."/>
            <person name="Anderson S."/>
            <person name="Arachi H."/>
            <person name="Azer M."/>
            <person name="Bachantsang P."/>
            <person name="Barry A."/>
            <person name="Bayul T."/>
            <person name="Berlin A."/>
            <person name="Bessette D."/>
            <person name="Bloom T."/>
            <person name="Blye J."/>
            <person name="Boguslavskiy L."/>
            <person name="Bonnet C."/>
            <person name="Boukhgalter B."/>
            <person name="Bourzgui I."/>
            <person name="Brown A."/>
            <person name="Cahill P."/>
            <person name="Channer S."/>
            <person name="Cheshatsang Y."/>
            <person name="Chuda L."/>
            <person name="Citroen M."/>
            <person name="Collymore A."/>
            <person name="Cooke P."/>
            <person name="Costello M."/>
            <person name="D'Aco K."/>
            <person name="Daza R."/>
            <person name="De Haan G."/>
            <person name="DeGray S."/>
            <person name="DeMaso C."/>
            <person name="Dhargay N."/>
            <person name="Dooley K."/>
            <person name="Dooley E."/>
            <person name="Doricent M."/>
            <person name="Dorje P."/>
            <person name="Dorjee K."/>
            <person name="Dupes A."/>
            <person name="Elong R."/>
            <person name="Falk J."/>
            <person name="Farina A."/>
            <person name="Faro S."/>
            <person name="Ferguson D."/>
            <person name="Fisher S."/>
            <person name="Foley C.D."/>
            <person name="Franke A."/>
            <person name="Friedrich D."/>
            <person name="Gadbois L."/>
            <person name="Gearin G."/>
            <person name="Gearin C.R."/>
            <person name="Giannoukos G."/>
            <person name="Goode T."/>
            <person name="Graham J."/>
            <person name="Grandbois E."/>
            <person name="Grewal S."/>
            <person name="Gyaltsen K."/>
            <person name="Hafez N."/>
            <person name="Hagos B."/>
            <person name="Hall J."/>
            <person name="Henson C."/>
            <person name="Hollinger A."/>
            <person name="Honan T."/>
            <person name="Huard M.D."/>
            <person name="Hughes L."/>
            <person name="Hurhula B."/>
            <person name="Husby M.E."/>
            <person name="Kamat A."/>
            <person name="Kanga B."/>
            <person name="Kashin S."/>
            <person name="Khazanovich D."/>
            <person name="Kisner P."/>
            <person name="Lance K."/>
            <person name="Lara M."/>
            <person name="Lee W."/>
            <person name="Lennon N."/>
            <person name="Letendre F."/>
            <person name="LeVine R."/>
            <person name="Lipovsky A."/>
            <person name="Liu X."/>
            <person name="Liu J."/>
            <person name="Liu S."/>
            <person name="Lokyitsang T."/>
            <person name="Lokyitsang Y."/>
            <person name="Lubonja R."/>
            <person name="Lui A."/>
            <person name="MacDonald P."/>
            <person name="Magnisalis V."/>
            <person name="Maru K."/>
            <person name="Matthews C."/>
            <person name="McCusker W."/>
            <person name="McDonough S."/>
            <person name="Mehta T."/>
            <person name="Meldrim J."/>
            <person name="Meneus L."/>
            <person name="Mihai O."/>
            <person name="Mihalev A."/>
            <person name="Mihova T."/>
            <person name="Mittelman R."/>
            <person name="Mlenga V."/>
            <person name="Montmayeur A."/>
            <person name="Mulrain L."/>
            <person name="Navidi A."/>
            <person name="Naylor J."/>
            <person name="Negash T."/>
            <person name="Nguyen T."/>
            <person name="Nguyen N."/>
            <person name="Nicol R."/>
            <person name="Norbu C."/>
            <person name="Norbu N."/>
            <person name="Novod N."/>
            <person name="O'Neill B."/>
            <person name="Osman S."/>
            <person name="Markiewicz E."/>
            <person name="Oyono O.L."/>
            <person name="Patti C."/>
            <person name="Phunkhang P."/>
            <person name="Pierre F."/>
            <person name="Priest M."/>
            <person name="Raghuraman S."/>
            <person name="Rege F."/>
            <person name="Reyes R."/>
            <person name="Rise C."/>
            <person name="Rogov P."/>
            <person name="Ross K."/>
            <person name="Ryan E."/>
            <person name="Settipalli S."/>
            <person name="Shea T."/>
            <person name="Sherpa N."/>
            <person name="Shi L."/>
            <person name="Shih D."/>
            <person name="Sparrow T."/>
            <person name="Spaulding J."/>
            <person name="Stalker J."/>
            <person name="Stange-Thomann N."/>
            <person name="Stavropoulos S."/>
            <person name="Stone C."/>
            <person name="Strader C."/>
            <person name="Tesfaye S."/>
            <person name="Thomson T."/>
            <person name="Thoulutsang Y."/>
            <person name="Thoulutsang D."/>
            <person name="Topham K."/>
            <person name="Topping I."/>
            <person name="Tsamla T."/>
            <person name="Vassiliev H."/>
            <person name="Vo A."/>
            <person name="Wangchuk T."/>
            <person name="Wangdi T."/>
            <person name="Weiand M."/>
            <person name="Wilkinson J."/>
            <person name="Wilson A."/>
            <person name="Yadav S."/>
            <person name="Young G."/>
            <person name="Yu Q."/>
            <person name="Zembek L."/>
            <person name="Zhong D."/>
            <person name="Zimmer A."/>
            <person name="Zwirko Z."/>
            <person name="Jaffe D.B."/>
            <person name="Alvarez P."/>
            <person name="Brockman W."/>
            <person name="Butler J."/>
            <person name="Chin C."/>
            <person name="Gnerre S."/>
            <person name="Grabherr M."/>
            <person name="Kleber M."/>
            <person name="Mauceli E."/>
            <person name="MacCallum I."/>
        </authorList>
    </citation>
    <scope>NUCLEOTIDE SEQUENCE [LARGE SCALE GENOMIC DNA]</scope>
    <source>
        <strain evidence="4">MSH-3 / Tucson 14011-0111.49</strain>
    </source>
</reference>
<dbReference type="HOGENOM" id="CLU_824573_0_0_1"/>
<keyword evidence="4" id="KW-1185">Reference proteome</keyword>
<feature type="compositionally biased region" description="Polar residues" evidence="1">
    <location>
        <begin position="1"/>
        <end position="12"/>
    </location>
</feature>
<keyword evidence="2" id="KW-0812">Transmembrane</keyword>
<feature type="transmembrane region" description="Helical" evidence="2">
    <location>
        <begin position="215"/>
        <end position="237"/>
    </location>
</feature>
<evidence type="ECO:0000313" key="4">
    <source>
        <dbReference type="Proteomes" id="UP000008744"/>
    </source>
</evidence>
<protein>
    <submittedName>
        <fullName evidence="3">GL16364</fullName>
    </submittedName>
</protein>
<evidence type="ECO:0000313" key="3">
    <source>
        <dbReference type="EMBL" id="EDW39911.1"/>
    </source>
</evidence>
<keyword evidence="2" id="KW-1133">Transmembrane helix</keyword>
<dbReference type="PANTHER" id="PTHR20992">
    <property type="entry name" value="AT15442P-RELATED"/>
    <property type="match status" value="1"/>
</dbReference>
<dbReference type="InterPro" id="IPR005240">
    <property type="entry name" value="DUF389"/>
</dbReference>
<organism evidence="4">
    <name type="scientific">Drosophila persimilis</name>
    <name type="common">Fruit fly</name>
    <dbReference type="NCBI Taxonomy" id="7234"/>
    <lineage>
        <taxon>Eukaryota</taxon>
        <taxon>Metazoa</taxon>
        <taxon>Ecdysozoa</taxon>
        <taxon>Arthropoda</taxon>
        <taxon>Hexapoda</taxon>
        <taxon>Insecta</taxon>
        <taxon>Pterygota</taxon>
        <taxon>Neoptera</taxon>
        <taxon>Endopterygota</taxon>
        <taxon>Diptera</taxon>
        <taxon>Brachycera</taxon>
        <taxon>Muscomorpha</taxon>
        <taxon>Ephydroidea</taxon>
        <taxon>Drosophilidae</taxon>
        <taxon>Drosophila</taxon>
        <taxon>Sophophora</taxon>
    </lineage>
</organism>
<dbReference type="EMBL" id="CH479187">
    <property type="protein sequence ID" value="EDW39911.1"/>
    <property type="molecule type" value="Genomic_DNA"/>
</dbReference>
<dbReference type="Proteomes" id="UP000008744">
    <property type="component" value="Unassembled WGS sequence"/>
</dbReference>
<evidence type="ECO:0000256" key="2">
    <source>
        <dbReference type="SAM" id="Phobius"/>
    </source>
</evidence>
<dbReference type="PANTHER" id="PTHR20992:SF9">
    <property type="entry name" value="AT15442P-RELATED"/>
    <property type="match status" value="1"/>
</dbReference>
<feature type="compositionally biased region" description="Basic residues" evidence="1">
    <location>
        <begin position="54"/>
        <end position="64"/>
    </location>
</feature>
<feature type="region of interest" description="Disordered" evidence="1">
    <location>
        <begin position="1"/>
        <end position="66"/>
    </location>
</feature>
<feature type="transmembrane region" description="Helical" evidence="2">
    <location>
        <begin position="116"/>
        <end position="141"/>
    </location>
</feature>
<sequence length="337" mass="37465">MPSTGMIAQNQAPVPEQEQHPLAAEQTVQVIAEEQVPQAAGAPATPANVDAPRNRRPEHRHRRQQTPPRVAYLVAWNRVNFPEHRGRPEAAHDDSVFMVFVIQICASMTYNDYEKLLAGAFLWCLYLLQPNIALLILAGMFSPLNGPVISAIVGSVNGDRKFCWLGLKNSLFGIGFSAFTGFFIGLTLYGFGHFFSMVGSTAQDILYQCNYLPKFVRMGMAILSGVSSVMCFMDESFLYSVRVATSTSLLLQAVGAGMQLGLGLATQMFQPGQHMCKNRFNSYTCQYSKHLEIEMIMSGLVSVFQVALILSWITMMGTFGLWWAFCNQRIPVLQNPR</sequence>
<dbReference type="AlphaFoldDB" id="B4GQN9"/>
<dbReference type="OMA" id="ILYQCNY"/>
<feature type="transmembrane region" description="Helical" evidence="2">
    <location>
        <begin position="171"/>
        <end position="195"/>
    </location>
</feature>
<feature type="transmembrane region" description="Helical" evidence="2">
    <location>
        <begin position="299"/>
        <end position="325"/>
    </location>
</feature>